<gene>
    <name evidence="2" type="ORF">DFJ67_3740</name>
</gene>
<evidence type="ECO:0000256" key="1">
    <source>
        <dbReference type="SAM" id="Phobius"/>
    </source>
</evidence>
<proteinExistence type="predicted"/>
<keyword evidence="1" id="KW-0812">Transmembrane</keyword>
<dbReference type="Proteomes" id="UP000256913">
    <property type="component" value="Unassembled WGS sequence"/>
</dbReference>
<organism evidence="2 3">
    <name type="scientific">Asanoa ferruginea</name>
    <dbReference type="NCBI Taxonomy" id="53367"/>
    <lineage>
        <taxon>Bacteria</taxon>
        <taxon>Bacillati</taxon>
        <taxon>Actinomycetota</taxon>
        <taxon>Actinomycetes</taxon>
        <taxon>Micromonosporales</taxon>
        <taxon>Micromonosporaceae</taxon>
        <taxon>Asanoa</taxon>
    </lineage>
</organism>
<accession>A0A3D9ZKD6</accession>
<comment type="caution">
    <text evidence="2">The sequence shown here is derived from an EMBL/GenBank/DDBJ whole genome shotgun (WGS) entry which is preliminary data.</text>
</comment>
<keyword evidence="1" id="KW-0472">Membrane</keyword>
<sequence>MVEPAEPSNKKMVLRRLLGAAVALIVLIVIGTIWSVATGDPSIAGTGDCLIGQSSDDMKVVDCDDASAEWTVLDEVENVRDDAAGENYTGCSDHPTVEAWVWSGEGHNGDVLCLEPIK</sequence>
<evidence type="ECO:0000313" key="2">
    <source>
        <dbReference type="EMBL" id="REF97735.1"/>
    </source>
</evidence>
<keyword evidence="1" id="KW-1133">Transmembrane helix</keyword>
<reference evidence="2 3" key="1">
    <citation type="submission" date="2018-08" db="EMBL/GenBank/DDBJ databases">
        <title>Sequencing the genomes of 1000 actinobacteria strains.</title>
        <authorList>
            <person name="Klenk H.-P."/>
        </authorList>
    </citation>
    <scope>NUCLEOTIDE SEQUENCE [LARGE SCALE GENOMIC DNA]</scope>
    <source>
        <strain evidence="2 3">DSM 44099</strain>
    </source>
</reference>
<name>A0A3D9ZKD6_9ACTN</name>
<feature type="transmembrane region" description="Helical" evidence="1">
    <location>
        <begin position="17"/>
        <end position="37"/>
    </location>
</feature>
<dbReference type="RefSeq" id="WP_116069139.1">
    <property type="nucleotide sequence ID" value="NZ_QUMQ01000001.1"/>
</dbReference>
<protein>
    <submittedName>
        <fullName evidence="2">Uncharacterized protein</fullName>
    </submittedName>
</protein>
<dbReference type="EMBL" id="QUMQ01000001">
    <property type="protein sequence ID" value="REF97735.1"/>
    <property type="molecule type" value="Genomic_DNA"/>
</dbReference>
<keyword evidence="3" id="KW-1185">Reference proteome</keyword>
<dbReference type="AlphaFoldDB" id="A0A3D9ZKD6"/>
<evidence type="ECO:0000313" key="3">
    <source>
        <dbReference type="Proteomes" id="UP000256913"/>
    </source>
</evidence>